<organism evidence="2 3">
    <name type="scientific">Clitoria ternatea</name>
    <name type="common">Butterfly pea</name>
    <dbReference type="NCBI Taxonomy" id="43366"/>
    <lineage>
        <taxon>Eukaryota</taxon>
        <taxon>Viridiplantae</taxon>
        <taxon>Streptophyta</taxon>
        <taxon>Embryophyta</taxon>
        <taxon>Tracheophyta</taxon>
        <taxon>Spermatophyta</taxon>
        <taxon>Magnoliopsida</taxon>
        <taxon>eudicotyledons</taxon>
        <taxon>Gunneridae</taxon>
        <taxon>Pentapetalae</taxon>
        <taxon>rosids</taxon>
        <taxon>fabids</taxon>
        <taxon>Fabales</taxon>
        <taxon>Fabaceae</taxon>
        <taxon>Papilionoideae</taxon>
        <taxon>50 kb inversion clade</taxon>
        <taxon>NPAAA clade</taxon>
        <taxon>indigoferoid/millettioid clade</taxon>
        <taxon>Phaseoleae</taxon>
        <taxon>Clitoria</taxon>
    </lineage>
</organism>
<reference evidence="2 3" key="1">
    <citation type="submission" date="2024-01" db="EMBL/GenBank/DDBJ databases">
        <title>The genomes of 5 underutilized Papilionoideae crops provide insights into root nodulation and disease resistance.</title>
        <authorList>
            <person name="Yuan L."/>
        </authorList>
    </citation>
    <scope>NUCLEOTIDE SEQUENCE [LARGE SCALE GENOMIC DNA]</scope>
    <source>
        <strain evidence="2">LY-2023</strain>
        <tissue evidence="2">Leaf</tissue>
    </source>
</reference>
<feature type="region of interest" description="Disordered" evidence="1">
    <location>
        <begin position="1"/>
        <end position="23"/>
    </location>
</feature>
<gene>
    <name evidence="2" type="ORF">RJT34_12228</name>
</gene>
<evidence type="ECO:0000313" key="3">
    <source>
        <dbReference type="Proteomes" id="UP001359559"/>
    </source>
</evidence>
<evidence type="ECO:0000313" key="2">
    <source>
        <dbReference type="EMBL" id="KAK7301365.1"/>
    </source>
</evidence>
<sequence>MPRSTSKPVNRAHKDTMQKRKRKIKDEIRENVPNQNIVASRVEAASSNEGIVVSYNDVDKGIRDEGTVGIAGKTDASGEDCQRIN</sequence>
<feature type="region of interest" description="Disordered" evidence="1">
    <location>
        <begin position="63"/>
        <end position="85"/>
    </location>
</feature>
<keyword evidence="3" id="KW-1185">Reference proteome</keyword>
<protein>
    <submittedName>
        <fullName evidence="2">Uncharacterized protein</fullName>
    </submittedName>
</protein>
<proteinExistence type="predicted"/>
<evidence type="ECO:0000256" key="1">
    <source>
        <dbReference type="SAM" id="MobiDB-lite"/>
    </source>
</evidence>
<dbReference type="Proteomes" id="UP001359559">
    <property type="component" value="Unassembled WGS sequence"/>
</dbReference>
<accession>A0AAN9JLD0</accession>
<feature type="compositionally biased region" description="Basic and acidic residues" evidence="1">
    <location>
        <begin position="12"/>
        <end position="23"/>
    </location>
</feature>
<name>A0AAN9JLD0_CLITE</name>
<dbReference type="EMBL" id="JAYKXN010000003">
    <property type="protein sequence ID" value="KAK7301365.1"/>
    <property type="molecule type" value="Genomic_DNA"/>
</dbReference>
<dbReference type="AlphaFoldDB" id="A0AAN9JLD0"/>
<comment type="caution">
    <text evidence="2">The sequence shown here is derived from an EMBL/GenBank/DDBJ whole genome shotgun (WGS) entry which is preliminary data.</text>
</comment>